<dbReference type="EMBL" id="BGPR01001928">
    <property type="protein sequence ID" value="GBM64415.1"/>
    <property type="molecule type" value="Genomic_DNA"/>
</dbReference>
<name>A0A4Y2HGH2_ARAVE</name>
<dbReference type="InterPro" id="IPR036397">
    <property type="entry name" value="RNaseH_sf"/>
</dbReference>
<keyword evidence="2" id="KW-1185">Reference proteome</keyword>
<accession>A0A4Y2HGH2</accession>
<organism evidence="1 2">
    <name type="scientific">Araneus ventricosus</name>
    <name type="common">Orbweaver spider</name>
    <name type="synonym">Epeira ventricosa</name>
    <dbReference type="NCBI Taxonomy" id="182803"/>
    <lineage>
        <taxon>Eukaryota</taxon>
        <taxon>Metazoa</taxon>
        <taxon>Ecdysozoa</taxon>
        <taxon>Arthropoda</taxon>
        <taxon>Chelicerata</taxon>
        <taxon>Arachnida</taxon>
        <taxon>Araneae</taxon>
        <taxon>Araneomorphae</taxon>
        <taxon>Entelegynae</taxon>
        <taxon>Araneoidea</taxon>
        <taxon>Araneidae</taxon>
        <taxon>Araneus</taxon>
    </lineage>
</organism>
<evidence type="ECO:0008006" key="3">
    <source>
        <dbReference type="Google" id="ProtNLM"/>
    </source>
</evidence>
<dbReference type="Proteomes" id="UP000499080">
    <property type="component" value="Unassembled WGS sequence"/>
</dbReference>
<protein>
    <recommendedName>
        <fullName evidence="3">Tc1-like transposase DDE domain-containing protein</fullName>
    </recommendedName>
</protein>
<dbReference type="AlphaFoldDB" id="A0A4Y2HGH2"/>
<comment type="caution">
    <text evidence="1">The sequence shown here is derived from an EMBL/GenBank/DDBJ whole genome shotgun (WGS) entry which is preliminary data.</text>
</comment>
<evidence type="ECO:0000313" key="1">
    <source>
        <dbReference type="EMBL" id="GBM64415.1"/>
    </source>
</evidence>
<reference evidence="1 2" key="1">
    <citation type="journal article" date="2019" name="Sci. Rep.">
        <title>Orb-weaving spider Araneus ventricosus genome elucidates the spidroin gene catalogue.</title>
        <authorList>
            <person name="Kono N."/>
            <person name="Nakamura H."/>
            <person name="Ohtoshi R."/>
            <person name="Moran D.A.P."/>
            <person name="Shinohara A."/>
            <person name="Yoshida Y."/>
            <person name="Fujiwara M."/>
            <person name="Mori M."/>
            <person name="Tomita M."/>
            <person name="Arakawa K."/>
        </authorList>
    </citation>
    <scope>NUCLEOTIDE SEQUENCE [LARGE SCALE GENOMIC DNA]</scope>
</reference>
<evidence type="ECO:0000313" key="2">
    <source>
        <dbReference type="Proteomes" id="UP000499080"/>
    </source>
</evidence>
<gene>
    <name evidence="1" type="ORF">AVEN_78798_1</name>
</gene>
<sequence length="97" mass="11133">MVWDVFNWCDMVSLITLETTMTGDRYLSILSDHLQSFMFIAYSDGLGHFQQDNVTPHASTVATKWLQEHSSDFRDFHWPPNSPDMNIIEDGCLVACC</sequence>
<dbReference type="GO" id="GO:0003676">
    <property type="term" value="F:nucleic acid binding"/>
    <property type="evidence" value="ECO:0007669"/>
    <property type="project" value="InterPro"/>
</dbReference>
<dbReference type="OrthoDB" id="9981685at2759"/>
<dbReference type="Gene3D" id="3.30.420.10">
    <property type="entry name" value="Ribonuclease H-like superfamily/Ribonuclease H"/>
    <property type="match status" value="1"/>
</dbReference>
<proteinExistence type="predicted"/>